<gene>
    <name evidence="2" type="ORF">OSB04_014674</name>
</gene>
<organism evidence="2 3">
    <name type="scientific">Centaurea solstitialis</name>
    <name type="common">yellow star-thistle</name>
    <dbReference type="NCBI Taxonomy" id="347529"/>
    <lineage>
        <taxon>Eukaryota</taxon>
        <taxon>Viridiplantae</taxon>
        <taxon>Streptophyta</taxon>
        <taxon>Embryophyta</taxon>
        <taxon>Tracheophyta</taxon>
        <taxon>Spermatophyta</taxon>
        <taxon>Magnoliopsida</taxon>
        <taxon>eudicotyledons</taxon>
        <taxon>Gunneridae</taxon>
        <taxon>Pentapetalae</taxon>
        <taxon>asterids</taxon>
        <taxon>campanulids</taxon>
        <taxon>Asterales</taxon>
        <taxon>Asteraceae</taxon>
        <taxon>Carduoideae</taxon>
        <taxon>Cardueae</taxon>
        <taxon>Centaureinae</taxon>
        <taxon>Centaurea</taxon>
    </lineage>
</organism>
<keyword evidence="3" id="KW-1185">Reference proteome</keyword>
<dbReference type="PANTHER" id="PTHR48475">
    <property type="entry name" value="RIBONUCLEASE H"/>
    <property type="match status" value="1"/>
</dbReference>
<dbReference type="Pfam" id="PF00665">
    <property type="entry name" value="rve"/>
    <property type="match status" value="1"/>
</dbReference>
<sequence length="532" mass="60610">MWHFSGHFSPCPQGCLHGGGTPEAKVHIQSDTCGTLAVTLALPQILGFNPVFAPRRTVGLMNEEIYNWSLDIWNYLKHDQLPEDKMEARKTRSKASRYTIFEDQLYRRSTTGLLLRCVTNKIQINQILQEMHDGECGNHAGGRSLASRISRQGYYWPTLREDAITYVQRCDACQKHSSMVHRPSEPLHSVLVPWPFMRWGMDIVGKLPPAPGQKVYLLVLTDYFSKWIEAGAFSQVRDKEVISFIQKNIIYRFGVPAEIMCDNGSQFISDKTRTFCEKRGIKLITSTPRYPQSNGLAESSNKVIINSIRKRLKGAKGKWVEELPSVLWANRTTPRASTGQTPYSLVYGCEAVLPIEAQIPTARSRTYDQNAINLSYDLDALEEIREKALRTMAAQKGIVERYFNKKVKAKIFQVGDYVLRHVFQNTQEPNAGKLSIKWEGPYIISKVIGNGAYRLTTMEGMEIPRSWNAHHLKRYRTINRMDRTINASIARLNACLSQESHDKNRMDRKITAITHDYVARAQVNSPVARILS</sequence>
<dbReference type="Gene3D" id="1.10.340.70">
    <property type="match status" value="1"/>
</dbReference>
<dbReference type="InterPro" id="IPR001584">
    <property type="entry name" value="Integrase_cat-core"/>
</dbReference>
<dbReference type="Pfam" id="PF17921">
    <property type="entry name" value="Integrase_H2C2"/>
    <property type="match status" value="1"/>
</dbReference>
<dbReference type="Gene3D" id="3.30.420.10">
    <property type="entry name" value="Ribonuclease H-like superfamily/Ribonuclease H"/>
    <property type="match status" value="1"/>
</dbReference>
<dbReference type="SUPFAM" id="SSF53098">
    <property type="entry name" value="Ribonuclease H-like"/>
    <property type="match status" value="1"/>
</dbReference>
<dbReference type="GO" id="GO:0003676">
    <property type="term" value="F:nucleic acid binding"/>
    <property type="evidence" value="ECO:0007669"/>
    <property type="project" value="InterPro"/>
</dbReference>
<evidence type="ECO:0000313" key="2">
    <source>
        <dbReference type="EMBL" id="KAJ9550629.1"/>
    </source>
</evidence>
<protein>
    <recommendedName>
        <fullName evidence="1">Integrase catalytic domain-containing protein</fullName>
    </recommendedName>
</protein>
<dbReference type="PROSITE" id="PS50994">
    <property type="entry name" value="INTEGRASE"/>
    <property type="match status" value="1"/>
</dbReference>
<dbReference type="Proteomes" id="UP001172457">
    <property type="component" value="Chromosome 4"/>
</dbReference>
<name>A0AA38SZ46_9ASTR</name>
<dbReference type="EMBL" id="JARYMX010000004">
    <property type="protein sequence ID" value="KAJ9550629.1"/>
    <property type="molecule type" value="Genomic_DNA"/>
</dbReference>
<evidence type="ECO:0000259" key="1">
    <source>
        <dbReference type="PROSITE" id="PS50994"/>
    </source>
</evidence>
<feature type="domain" description="Integrase catalytic" evidence="1">
    <location>
        <begin position="182"/>
        <end position="350"/>
    </location>
</feature>
<dbReference type="InterPro" id="IPR036397">
    <property type="entry name" value="RNaseH_sf"/>
</dbReference>
<proteinExistence type="predicted"/>
<dbReference type="GO" id="GO:0015074">
    <property type="term" value="P:DNA integration"/>
    <property type="evidence" value="ECO:0007669"/>
    <property type="project" value="InterPro"/>
</dbReference>
<evidence type="ECO:0000313" key="3">
    <source>
        <dbReference type="Proteomes" id="UP001172457"/>
    </source>
</evidence>
<reference evidence="2" key="1">
    <citation type="submission" date="2023-03" db="EMBL/GenBank/DDBJ databases">
        <title>Chromosome-scale reference genome and RAD-based genetic map of yellow starthistle (Centaurea solstitialis) reveal putative structural variation and QTLs associated with invader traits.</title>
        <authorList>
            <person name="Reatini B."/>
            <person name="Cang F.A."/>
            <person name="Jiang Q."/>
            <person name="Mckibben M.T.W."/>
            <person name="Barker M.S."/>
            <person name="Rieseberg L.H."/>
            <person name="Dlugosch K.M."/>
        </authorList>
    </citation>
    <scope>NUCLEOTIDE SEQUENCE</scope>
    <source>
        <strain evidence="2">CAN-66</strain>
        <tissue evidence="2">Leaf</tissue>
    </source>
</reference>
<dbReference type="InterPro" id="IPR012337">
    <property type="entry name" value="RNaseH-like_sf"/>
</dbReference>
<dbReference type="PANTHER" id="PTHR48475:SF2">
    <property type="entry name" value="RIBONUCLEASE H"/>
    <property type="match status" value="1"/>
</dbReference>
<dbReference type="InterPro" id="IPR041588">
    <property type="entry name" value="Integrase_H2C2"/>
</dbReference>
<dbReference type="AlphaFoldDB" id="A0AA38SZ46"/>
<accession>A0AA38SZ46</accession>
<comment type="caution">
    <text evidence="2">The sequence shown here is derived from an EMBL/GenBank/DDBJ whole genome shotgun (WGS) entry which is preliminary data.</text>
</comment>